<gene>
    <name evidence="1" type="ORF">MAR_028828</name>
</gene>
<accession>A0ABY7DFT7</accession>
<dbReference type="Proteomes" id="UP001164746">
    <property type="component" value="Chromosome 2"/>
</dbReference>
<sequence length="138" mass="15927">MICMAKEFDVDRPVVTKYHATSFGRGKIHQTEIYELKMKKLDIILLLISGWNDICLFQTLQDAGVFLKLTQSGILFTLNVRQEKKRWNELETPDVSKADVEKDPFKDNAGQLYSVAIRVLKKSTMRNITESFAEVKQK</sequence>
<organism evidence="1 2">
    <name type="scientific">Mya arenaria</name>
    <name type="common">Soft-shell clam</name>
    <dbReference type="NCBI Taxonomy" id="6604"/>
    <lineage>
        <taxon>Eukaryota</taxon>
        <taxon>Metazoa</taxon>
        <taxon>Spiralia</taxon>
        <taxon>Lophotrochozoa</taxon>
        <taxon>Mollusca</taxon>
        <taxon>Bivalvia</taxon>
        <taxon>Autobranchia</taxon>
        <taxon>Heteroconchia</taxon>
        <taxon>Euheterodonta</taxon>
        <taxon>Imparidentia</taxon>
        <taxon>Neoheterodontei</taxon>
        <taxon>Myida</taxon>
        <taxon>Myoidea</taxon>
        <taxon>Myidae</taxon>
        <taxon>Mya</taxon>
    </lineage>
</organism>
<proteinExistence type="predicted"/>
<reference evidence="1" key="1">
    <citation type="submission" date="2022-11" db="EMBL/GenBank/DDBJ databases">
        <title>Centuries of genome instability and evolution in soft-shell clam transmissible cancer (bioRxiv).</title>
        <authorList>
            <person name="Hart S.F.M."/>
            <person name="Yonemitsu M.A."/>
            <person name="Giersch R.M."/>
            <person name="Beal B.F."/>
            <person name="Arriagada G."/>
            <person name="Davis B.W."/>
            <person name="Ostrander E.A."/>
            <person name="Goff S.P."/>
            <person name="Metzger M.J."/>
        </authorList>
    </citation>
    <scope>NUCLEOTIDE SEQUENCE</scope>
    <source>
        <strain evidence="1">MELC-2E11</strain>
        <tissue evidence="1">Siphon/mantle</tissue>
    </source>
</reference>
<evidence type="ECO:0000313" key="1">
    <source>
        <dbReference type="EMBL" id="WAQ96138.1"/>
    </source>
</evidence>
<evidence type="ECO:0000313" key="2">
    <source>
        <dbReference type="Proteomes" id="UP001164746"/>
    </source>
</evidence>
<name>A0ABY7DFT7_MYAAR</name>
<keyword evidence="2" id="KW-1185">Reference proteome</keyword>
<dbReference type="EMBL" id="CP111013">
    <property type="protein sequence ID" value="WAQ96138.1"/>
    <property type="molecule type" value="Genomic_DNA"/>
</dbReference>
<protein>
    <submittedName>
        <fullName evidence="1">Uncharacterized protein</fullName>
    </submittedName>
</protein>